<accession>A0ABP4YIJ4</accession>
<feature type="transmembrane region" description="Helical" evidence="1">
    <location>
        <begin position="140"/>
        <end position="164"/>
    </location>
</feature>
<protein>
    <submittedName>
        <fullName evidence="2">ABC-2 family transporter protein</fullName>
    </submittedName>
</protein>
<reference evidence="3" key="1">
    <citation type="journal article" date="2019" name="Int. J. Syst. Evol. Microbiol.">
        <title>The Global Catalogue of Microorganisms (GCM) 10K type strain sequencing project: providing services to taxonomists for standard genome sequencing and annotation.</title>
        <authorList>
            <consortium name="The Broad Institute Genomics Platform"/>
            <consortium name="The Broad Institute Genome Sequencing Center for Infectious Disease"/>
            <person name="Wu L."/>
            <person name="Ma J."/>
        </authorList>
    </citation>
    <scope>NUCLEOTIDE SEQUENCE [LARGE SCALE GENOMIC DNA]</scope>
    <source>
        <strain evidence="3">JCM 13250</strain>
    </source>
</reference>
<feature type="transmembrane region" description="Helical" evidence="1">
    <location>
        <begin position="228"/>
        <end position="250"/>
    </location>
</feature>
<dbReference type="PANTHER" id="PTHR36832:SF1">
    <property type="entry name" value="SLR1174 PROTEIN"/>
    <property type="match status" value="1"/>
</dbReference>
<dbReference type="PANTHER" id="PTHR36832">
    <property type="entry name" value="SLR1174 PROTEIN-RELATED"/>
    <property type="match status" value="1"/>
</dbReference>
<dbReference type="RefSeq" id="WP_344135445.1">
    <property type="nucleotide sequence ID" value="NZ_BAAALT010000156.1"/>
</dbReference>
<keyword evidence="1" id="KW-0812">Transmembrane</keyword>
<dbReference type="Pfam" id="PF06182">
    <property type="entry name" value="ABC2_membrane_6"/>
    <property type="match status" value="1"/>
</dbReference>
<evidence type="ECO:0000313" key="2">
    <source>
        <dbReference type="EMBL" id="GAA1818442.1"/>
    </source>
</evidence>
<feature type="transmembrane region" description="Helical" evidence="1">
    <location>
        <begin position="55"/>
        <end position="73"/>
    </location>
</feature>
<feature type="transmembrane region" description="Helical" evidence="1">
    <location>
        <begin position="104"/>
        <end position="128"/>
    </location>
</feature>
<dbReference type="InterPro" id="IPR010390">
    <property type="entry name" value="ABC-2_transporter-like"/>
</dbReference>
<feature type="transmembrane region" description="Helical" evidence="1">
    <location>
        <begin position="201"/>
        <end position="221"/>
    </location>
</feature>
<comment type="caution">
    <text evidence="2">The sequence shown here is derived from an EMBL/GenBank/DDBJ whole genome shotgun (WGS) entry which is preliminary data.</text>
</comment>
<organism evidence="2 3">
    <name type="scientific">Luedemannella flava</name>
    <dbReference type="NCBI Taxonomy" id="349316"/>
    <lineage>
        <taxon>Bacteria</taxon>
        <taxon>Bacillati</taxon>
        <taxon>Actinomycetota</taxon>
        <taxon>Actinomycetes</taxon>
        <taxon>Micromonosporales</taxon>
        <taxon>Micromonosporaceae</taxon>
        <taxon>Luedemannella</taxon>
    </lineage>
</organism>
<sequence length="262" mass="28526">MKKYMTLAKMQARAVLAYRLNFVLSLFALMFQLFAMLAIWGVLLGSGQNLNGFDWAHMKAYLLVGFLCGALVSQSADWRMAGRIQDGMVAIDLTKPVDYQKAQFATVVGGAWTEVVTALAVCAGVIAWTGAVPTPGWQGAALFALSLLAVLPLKFLIVYVSALACFYTQNYLGVHWARLVIVSLFSGALVPLSFFPEWVQQLAAVLPFASMSATPALIWIGQLRGAQALLMIAAQFGWVVALWLAARLIFRHAIKRVTIHGG</sequence>
<keyword evidence="3" id="KW-1185">Reference proteome</keyword>
<name>A0ABP4YIJ4_9ACTN</name>
<dbReference type="EMBL" id="BAAALT010000156">
    <property type="protein sequence ID" value="GAA1818442.1"/>
    <property type="molecule type" value="Genomic_DNA"/>
</dbReference>
<gene>
    <name evidence="2" type="ORF">GCM10009682_43860</name>
</gene>
<feature type="transmembrane region" description="Helical" evidence="1">
    <location>
        <begin position="176"/>
        <end position="195"/>
    </location>
</feature>
<proteinExistence type="predicted"/>
<keyword evidence="1" id="KW-1133">Transmembrane helix</keyword>
<evidence type="ECO:0000313" key="3">
    <source>
        <dbReference type="Proteomes" id="UP001500218"/>
    </source>
</evidence>
<feature type="transmembrane region" description="Helical" evidence="1">
    <location>
        <begin position="20"/>
        <end position="43"/>
    </location>
</feature>
<dbReference type="Proteomes" id="UP001500218">
    <property type="component" value="Unassembled WGS sequence"/>
</dbReference>
<evidence type="ECO:0000256" key="1">
    <source>
        <dbReference type="SAM" id="Phobius"/>
    </source>
</evidence>
<keyword evidence="1" id="KW-0472">Membrane</keyword>